<dbReference type="AlphaFoldDB" id="A0A812BGG7"/>
<dbReference type="OrthoDB" id="2018023at2759"/>
<dbReference type="Proteomes" id="UP000597762">
    <property type="component" value="Unassembled WGS sequence"/>
</dbReference>
<reference evidence="4" key="1">
    <citation type="submission" date="2021-01" db="EMBL/GenBank/DDBJ databases">
        <authorList>
            <person name="Li R."/>
            <person name="Bekaert M."/>
        </authorList>
    </citation>
    <scope>NUCLEOTIDE SEQUENCE</scope>
    <source>
        <strain evidence="4">Farmed</strain>
    </source>
</reference>
<dbReference type="GO" id="GO:0043162">
    <property type="term" value="P:ubiquitin-dependent protein catabolic process via the multivesicular body sorting pathway"/>
    <property type="evidence" value="ECO:0007669"/>
    <property type="project" value="InterPro"/>
</dbReference>
<name>A0A812BGG7_ACAPH</name>
<proteinExistence type="predicted"/>
<feature type="compositionally biased region" description="Acidic residues" evidence="1">
    <location>
        <begin position="288"/>
        <end position="298"/>
    </location>
</feature>
<dbReference type="GO" id="GO:0043130">
    <property type="term" value="F:ubiquitin binding"/>
    <property type="evidence" value="ECO:0007669"/>
    <property type="project" value="InterPro"/>
</dbReference>
<dbReference type="PROSITE" id="PS50030">
    <property type="entry name" value="UBA"/>
    <property type="match status" value="1"/>
</dbReference>
<feature type="domain" description="UMA" evidence="3">
    <location>
        <begin position="20"/>
        <end position="65"/>
    </location>
</feature>
<feature type="compositionally biased region" description="Polar residues" evidence="1">
    <location>
        <begin position="451"/>
        <end position="462"/>
    </location>
</feature>
<organism evidence="4 5">
    <name type="scientific">Acanthosepion pharaonis</name>
    <name type="common">Pharaoh cuttlefish</name>
    <name type="synonym">Sepia pharaonis</name>
    <dbReference type="NCBI Taxonomy" id="158019"/>
    <lineage>
        <taxon>Eukaryota</taxon>
        <taxon>Metazoa</taxon>
        <taxon>Spiralia</taxon>
        <taxon>Lophotrochozoa</taxon>
        <taxon>Mollusca</taxon>
        <taxon>Cephalopoda</taxon>
        <taxon>Coleoidea</taxon>
        <taxon>Decapodiformes</taxon>
        <taxon>Sepiida</taxon>
        <taxon>Sepiina</taxon>
        <taxon>Sepiidae</taxon>
        <taxon>Acanthosepion</taxon>
    </lineage>
</organism>
<evidence type="ECO:0000256" key="1">
    <source>
        <dbReference type="SAM" id="MobiDB-lite"/>
    </source>
</evidence>
<feature type="compositionally biased region" description="Polar residues" evidence="1">
    <location>
        <begin position="499"/>
        <end position="527"/>
    </location>
</feature>
<feature type="region of interest" description="Disordered" evidence="1">
    <location>
        <begin position="211"/>
        <end position="320"/>
    </location>
</feature>
<feature type="domain" description="UBA" evidence="2">
    <location>
        <begin position="606"/>
        <end position="638"/>
    </location>
</feature>
<evidence type="ECO:0008006" key="6">
    <source>
        <dbReference type="Google" id="ProtNLM"/>
    </source>
</evidence>
<evidence type="ECO:0000259" key="3">
    <source>
        <dbReference type="PROSITE" id="PS51497"/>
    </source>
</evidence>
<dbReference type="PROSITE" id="PS51497">
    <property type="entry name" value="UMA"/>
    <property type="match status" value="1"/>
</dbReference>
<evidence type="ECO:0000313" key="4">
    <source>
        <dbReference type="EMBL" id="CAE1225185.1"/>
    </source>
</evidence>
<dbReference type="InterPro" id="IPR015940">
    <property type="entry name" value="UBA"/>
</dbReference>
<accession>A0A812BGG7</accession>
<evidence type="ECO:0000259" key="2">
    <source>
        <dbReference type="PROSITE" id="PS50030"/>
    </source>
</evidence>
<dbReference type="InterPro" id="IPR023340">
    <property type="entry name" value="UMA"/>
</dbReference>
<feature type="compositionally biased region" description="Pro residues" evidence="1">
    <location>
        <begin position="216"/>
        <end position="232"/>
    </location>
</feature>
<dbReference type="GO" id="GO:0000813">
    <property type="term" value="C:ESCRT I complex"/>
    <property type="evidence" value="ECO:0007669"/>
    <property type="project" value="InterPro"/>
</dbReference>
<dbReference type="InterPro" id="IPR042575">
    <property type="entry name" value="UBAP1_C"/>
</dbReference>
<dbReference type="Gene3D" id="1.20.120.1920">
    <property type="entry name" value="UBAP1 SOUBA domain"/>
    <property type="match status" value="1"/>
</dbReference>
<comment type="caution">
    <text evidence="4">The sequence shown here is derived from an EMBL/GenBank/DDBJ whole genome shotgun (WGS) entry which is preliminary data.</text>
</comment>
<dbReference type="EMBL" id="CAHIKZ030000546">
    <property type="protein sequence ID" value="CAE1225185.1"/>
    <property type="molecule type" value="Genomic_DNA"/>
</dbReference>
<feature type="compositionally biased region" description="Low complexity" evidence="1">
    <location>
        <begin position="233"/>
        <end position="247"/>
    </location>
</feature>
<gene>
    <name evidence="4" type="ORF">SPHA_15638</name>
</gene>
<dbReference type="PANTHER" id="PTHR15960:SF5">
    <property type="entry name" value="LD44032P"/>
    <property type="match status" value="1"/>
</dbReference>
<feature type="region of interest" description="Disordered" evidence="1">
    <location>
        <begin position="432"/>
        <end position="527"/>
    </location>
</feature>
<dbReference type="InterPro" id="IPR038870">
    <property type="entry name" value="UBAP1"/>
</dbReference>
<protein>
    <recommendedName>
        <fullName evidence="6">Ubiquitin-associated protein 1</fullName>
    </recommendedName>
</protein>
<dbReference type="PANTHER" id="PTHR15960">
    <property type="entry name" value="LD44032P"/>
    <property type="match status" value="1"/>
</dbReference>
<evidence type="ECO:0000313" key="5">
    <source>
        <dbReference type="Proteomes" id="UP000597762"/>
    </source>
</evidence>
<sequence length="638" mass="69502">MDSDRSSRGIYGLASANSALDGIPFKIGGKFKVPNKVSIPKELLARRKCSALDDEYFFNTEEGVIHWAKAQQRMKESKEQVMRERAAAAAAAALNKQCLAEAEMKNQQMLMPVASEDVYANIPNMADKMLTPTPISQHQVTVTSNCTVGTDTNTNMSQFDVSQFEREDDPFEHVERQVINEFEELNQVFQKSAENSESPEGNYENVVVVSKHPPDAAAPPPLPPPPLPPPPGSAAAAAAAAAAASASAEHESPRHVPLGSQAAPTENSTAAAEPETTHVEISGNGPDENSEAEFDDENAIYGNLPCRKKSTTGSPKRKDSNNYVMVSYANGRLVRDASKRQAIAAARQSSLDEELKSKIVMSNSLNQKTCTVPTSVVSGNSEESMGPSPDATTMLNEGIYENMPVSSPDKNNYENCFLAQRSRHSVAFDGDSPVCPPAIPPRTDLAKLRGTHSTPNIHQASSGKDAKSVSPFKSPPSPMPRKQSWSRHPPVPPIRSRHNGQVSQSSVETSCSDDSPTDCNQVNDPFPTMSQEAQNFVQQYLSMGFPRARVARAVEKLGLDDKEVIDHLCMVDKLGEEGHDPQLVEDALHLFDNDIQKAECYIHLHQQFVELGFQRSKIQEALVTSKLDSDKALDLLTT</sequence>
<keyword evidence="5" id="KW-1185">Reference proteome</keyword>
<dbReference type="CDD" id="cd14316">
    <property type="entry name" value="UBA2_UBAP1_like"/>
    <property type="match status" value="1"/>
</dbReference>